<evidence type="ECO:0000313" key="2">
    <source>
        <dbReference type="EMBL" id="MYG37919.1"/>
    </source>
</evidence>
<dbReference type="GO" id="GO:0004803">
    <property type="term" value="F:transposase activity"/>
    <property type="evidence" value="ECO:0007669"/>
    <property type="project" value="InterPro"/>
</dbReference>
<name>A0A6B1F597_9SYNE</name>
<evidence type="ECO:0000259" key="1">
    <source>
        <dbReference type="Pfam" id="PF01609"/>
    </source>
</evidence>
<proteinExistence type="predicted"/>
<dbReference type="Pfam" id="PF01609">
    <property type="entry name" value="DDE_Tnp_1"/>
    <property type="match status" value="1"/>
</dbReference>
<organism evidence="2">
    <name type="scientific">Synechococcus sp. SB0676_bin_10</name>
    <dbReference type="NCBI Taxonomy" id="2604869"/>
    <lineage>
        <taxon>Bacteria</taxon>
        <taxon>Bacillati</taxon>
        <taxon>Cyanobacteriota</taxon>
        <taxon>Cyanophyceae</taxon>
        <taxon>Synechococcales</taxon>
        <taxon>Synechococcaceae</taxon>
        <taxon>Synechococcus</taxon>
    </lineage>
</organism>
<feature type="domain" description="Transposase IS4-like" evidence="1">
    <location>
        <begin position="9"/>
        <end position="69"/>
    </location>
</feature>
<gene>
    <name evidence="2" type="ORF">F4162_02695</name>
</gene>
<dbReference type="InterPro" id="IPR002559">
    <property type="entry name" value="Transposase_11"/>
</dbReference>
<sequence>MRQKDLDARGIKNDVSHYGYKNSISIDAARGLIRRHRHGVTPANSHDSQMLAALLDGKNTEAMVWADAASGV</sequence>
<dbReference type="AlphaFoldDB" id="A0A6B1F597"/>
<protein>
    <submittedName>
        <fullName evidence="2">Transposase</fullName>
    </submittedName>
</protein>
<comment type="caution">
    <text evidence="2">The sequence shown here is derived from an EMBL/GenBank/DDBJ whole genome shotgun (WGS) entry which is preliminary data.</text>
</comment>
<dbReference type="EMBL" id="VYDO01000099">
    <property type="protein sequence ID" value="MYG37919.1"/>
    <property type="molecule type" value="Genomic_DNA"/>
</dbReference>
<dbReference type="GO" id="GO:0006313">
    <property type="term" value="P:DNA transposition"/>
    <property type="evidence" value="ECO:0007669"/>
    <property type="project" value="InterPro"/>
</dbReference>
<reference evidence="2" key="1">
    <citation type="submission" date="2019-09" db="EMBL/GenBank/DDBJ databases">
        <title>Characterisation of the sponge microbiome using genome-centric metagenomics.</title>
        <authorList>
            <person name="Engelberts J.P."/>
            <person name="Robbins S.J."/>
            <person name="De Goeij J.M."/>
            <person name="Aranda M."/>
            <person name="Bell S.C."/>
            <person name="Webster N.S."/>
        </authorList>
    </citation>
    <scope>NUCLEOTIDE SEQUENCE</scope>
    <source>
        <strain evidence="2">SB0676_bin_10</strain>
    </source>
</reference>
<dbReference type="GO" id="GO:0003677">
    <property type="term" value="F:DNA binding"/>
    <property type="evidence" value="ECO:0007669"/>
    <property type="project" value="InterPro"/>
</dbReference>
<accession>A0A6B1F597</accession>